<name>A0A9P4MXF9_9PLEO</name>
<keyword evidence="3" id="KW-1185">Reference proteome</keyword>
<feature type="chain" id="PRO_5040200701" evidence="1">
    <location>
        <begin position="19"/>
        <end position="113"/>
    </location>
</feature>
<sequence length="113" mass="12837">MKLLFPICTATLLALTAAAPTDTVPPGQLRWTTCYDCDRIYDECMNRNALRPSWKWLDCHNITCTAYASQCRECRVCTWSNGSAEEEAAKVFVEPTKEDWDSLYKALEDSKST</sequence>
<gene>
    <name evidence="2" type="ORF">CC78DRAFT_549330</name>
</gene>
<feature type="signal peptide" evidence="1">
    <location>
        <begin position="1"/>
        <end position="18"/>
    </location>
</feature>
<dbReference type="EMBL" id="ML986776">
    <property type="protein sequence ID" value="KAF2258207.1"/>
    <property type="molecule type" value="Genomic_DNA"/>
</dbReference>
<dbReference type="Proteomes" id="UP000800093">
    <property type="component" value="Unassembled WGS sequence"/>
</dbReference>
<protein>
    <submittedName>
        <fullName evidence="2">Uncharacterized protein</fullName>
    </submittedName>
</protein>
<accession>A0A9P4MXF9</accession>
<evidence type="ECO:0000313" key="3">
    <source>
        <dbReference type="Proteomes" id="UP000800093"/>
    </source>
</evidence>
<evidence type="ECO:0000313" key="2">
    <source>
        <dbReference type="EMBL" id="KAF2258207.1"/>
    </source>
</evidence>
<evidence type="ECO:0000256" key="1">
    <source>
        <dbReference type="SAM" id="SignalP"/>
    </source>
</evidence>
<keyword evidence="1" id="KW-0732">Signal</keyword>
<proteinExistence type="predicted"/>
<dbReference type="AlphaFoldDB" id="A0A9P4MXF9"/>
<comment type="caution">
    <text evidence="2">The sequence shown here is derived from an EMBL/GenBank/DDBJ whole genome shotgun (WGS) entry which is preliminary data.</text>
</comment>
<organism evidence="2 3">
    <name type="scientific">Lojkania enalia</name>
    <dbReference type="NCBI Taxonomy" id="147567"/>
    <lineage>
        <taxon>Eukaryota</taxon>
        <taxon>Fungi</taxon>
        <taxon>Dikarya</taxon>
        <taxon>Ascomycota</taxon>
        <taxon>Pezizomycotina</taxon>
        <taxon>Dothideomycetes</taxon>
        <taxon>Pleosporomycetidae</taxon>
        <taxon>Pleosporales</taxon>
        <taxon>Pleosporales incertae sedis</taxon>
        <taxon>Lojkania</taxon>
    </lineage>
</organism>
<reference evidence="3" key="1">
    <citation type="journal article" date="2020" name="Stud. Mycol.">
        <title>101 Dothideomycetes genomes: A test case for predicting lifestyles and emergence of pathogens.</title>
        <authorList>
            <person name="Haridas S."/>
            <person name="Albert R."/>
            <person name="Binder M."/>
            <person name="Bloem J."/>
            <person name="LaButti K."/>
            <person name="Salamov A."/>
            <person name="Andreopoulos B."/>
            <person name="Baker S."/>
            <person name="Barry K."/>
            <person name="Bills G."/>
            <person name="Bluhm B."/>
            <person name="Cannon C."/>
            <person name="Castanera R."/>
            <person name="Culley D."/>
            <person name="Daum C."/>
            <person name="Ezra D."/>
            <person name="Gonzalez J."/>
            <person name="Henrissat B."/>
            <person name="Kuo A."/>
            <person name="Liang C."/>
            <person name="Lipzen A."/>
            <person name="Lutzoni F."/>
            <person name="Magnuson J."/>
            <person name="Mondo S."/>
            <person name="Nolan M."/>
            <person name="Ohm R."/>
            <person name="Pangilinan J."/>
            <person name="Park H.-J."/>
            <person name="Ramirez L."/>
            <person name="Alfaro M."/>
            <person name="Sun H."/>
            <person name="Tritt A."/>
            <person name="Yoshinaga Y."/>
            <person name="Zwiers L.-H."/>
            <person name="Turgeon B."/>
            <person name="Goodwin S."/>
            <person name="Spatafora J."/>
            <person name="Crous P."/>
            <person name="Grigoriev I."/>
        </authorList>
    </citation>
    <scope>NUCLEOTIDE SEQUENCE [LARGE SCALE GENOMIC DNA]</scope>
    <source>
        <strain evidence="3">CBS 304.66</strain>
    </source>
</reference>